<dbReference type="GO" id="GO:0043565">
    <property type="term" value="F:sequence-specific DNA binding"/>
    <property type="evidence" value="ECO:0007669"/>
    <property type="project" value="InterPro"/>
</dbReference>
<dbReference type="CDD" id="cd06986">
    <property type="entry name" value="cupin_MmsR-like_N"/>
    <property type="match status" value="1"/>
</dbReference>
<dbReference type="Gene3D" id="2.60.120.10">
    <property type="entry name" value="Jelly Rolls"/>
    <property type="match status" value="1"/>
</dbReference>
<dbReference type="PANTHER" id="PTHR43280:SF30">
    <property type="entry name" value="MMSAB OPERON REGULATORY PROTEIN"/>
    <property type="match status" value="1"/>
</dbReference>
<dbReference type="PROSITE" id="PS01124">
    <property type="entry name" value="HTH_ARAC_FAMILY_2"/>
    <property type="match status" value="1"/>
</dbReference>
<dbReference type="SMART" id="SM00342">
    <property type="entry name" value="HTH_ARAC"/>
    <property type="match status" value="1"/>
</dbReference>
<feature type="domain" description="HTH araC/xylS-type" evidence="4">
    <location>
        <begin position="187"/>
        <end position="285"/>
    </location>
</feature>
<protein>
    <submittedName>
        <fullName evidence="5">Transcription regulator, AraC family</fullName>
    </submittedName>
</protein>
<dbReference type="InterPro" id="IPR037923">
    <property type="entry name" value="HTH-like"/>
</dbReference>
<dbReference type="SUPFAM" id="SSF46689">
    <property type="entry name" value="Homeodomain-like"/>
    <property type="match status" value="2"/>
</dbReference>
<gene>
    <name evidence="5" type="primary">araC_1</name>
    <name evidence="5" type="ORF">NCTC13760_00238</name>
</gene>
<dbReference type="SUPFAM" id="SSF51215">
    <property type="entry name" value="Regulatory protein AraC"/>
    <property type="match status" value="1"/>
</dbReference>
<dbReference type="PROSITE" id="PS00041">
    <property type="entry name" value="HTH_ARAC_FAMILY_1"/>
    <property type="match status" value="1"/>
</dbReference>
<sequence length="288" mass="33091">MVKCCLRGGDTLNILNTYNEFNTNNFDLNVDHYGAEICAKNYSFGPTVRDNYVLHFIVDGKGKFTIDGITTQLKTGDMFILPKGKVAFYQADGEHPWTYLWVGFSGSKAENILSKTQLLDHYFCHSTLESKVLDQIVKLTQFRDQKLDDVTELQLTAELYKLLAFLMKEFPSKAMSDSSILIQNYIKQVKKIIHTQYGNPLKISEIAKKLNLNRSYLYKIFKEETDYSLKDYLIQIRMEKSADLLTRTTFHISEIANAVGFPDALAFSKAFKKHFGQSPSHYRKALKK</sequence>
<dbReference type="PRINTS" id="PR00032">
    <property type="entry name" value="HTHARAC"/>
</dbReference>
<reference evidence="5 6" key="1">
    <citation type="submission" date="2018-06" db="EMBL/GenBank/DDBJ databases">
        <authorList>
            <consortium name="Pathogen Informatics"/>
            <person name="Doyle S."/>
        </authorList>
    </citation>
    <scope>NUCLEOTIDE SEQUENCE [LARGE SCALE GENOMIC DNA]</scope>
    <source>
        <strain evidence="5 6">NCTC13760</strain>
    </source>
</reference>
<dbReference type="GO" id="GO:0003700">
    <property type="term" value="F:DNA-binding transcription factor activity"/>
    <property type="evidence" value="ECO:0007669"/>
    <property type="project" value="InterPro"/>
</dbReference>
<dbReference type="Pfam" id="PF12833">
    <property type="entry name" value="HTH_18"/>
    <property type="match status" value="1"/>
</dbReference>
<accession>A0A380KLJ4</accession>
<dbReference type="InterPro" id="IPR003313">
    <property type="entry name" value="AraC-bd"/>
</dbReference>
<dbReference type="InterPro" id="IPR018062">
    <property type="entry name" value="HTH_AraC-typ_CS"/>
</dbReference>
<dbReference type="Gene3D" id="1.10.10.60">
    <property type="entry name" value="Homeodomain-like"/>
    <property type="match status" value="2"/>
</dbReference>
<dbReference type="InterPro" id="IPR020449">
    <property type="entry name" value="Tscrpt_reg_AraC-type_HTH"/>
</dbReference>
<dbReference type="InterPro" id="IPR009057">
    <property type="entry name" value="Homeodomain-like_sf"/>
</dbReference>
<evidence type="ECO:0000313" key="6">
    <source>
        <dbReference type="Proteomes" id="UP000255352"/>
    </source>
</evidence>
<evidence type="ECO:0000259" key="4">
    <source>
        <dbReference type="PROSITE" id="PS01124"/>
    </source>
</evidence>
<proteinExistence type="predicted"/>
<dbReference type="Proteomes" id="UP000255352">
    <property type="component" value="Unassembled WGS sequence"/>
</dbReference>
<evidence type="ECO:0000256" key="2">
    <source>
        <dbReference type="ARBA" id="ARBA00023125"/>
    </source>
</evidence>
<dbReference type="STRING" id="102684.AU079_01105"/>
<organism evidence="5 6">
    <name type="scientific">Streptococcus infantarius</name>
    <dbReference type="NCBI Taxonomy" id="102684"/>
    <lineage>
        <taxon>Bacteria</taxon>
        <taxon>Bacillati</taxon>
        <taxon>Bacillota</taxon>
        <taxon>Bacilli</taxon>
        <taxon>Lactobacillales</taxon>
        <taxon>Streptococcaceae</taxon>
        <taxon>Streptococcus</taxon>
    </lineage>
</organism>
<dbReference type="EMBL" id="UHFP01000001">
    <property type="protein sequence ID" value="SUN67592.1"/>
    <property type="molecule type" value="Genomic_DNA"/>
</dbReference>
<evidence type="ECO:0000256" key="1">
    <source>
        <dbReference type="ARBA" id="ARBA00023015"/>
    </source>
</evidence>
<name>A0A380KLJ4_9STRE</name>
<dbReference type="InterPro" id="IPR018060">
    <property type="entry name" value="HTH_AraC"/>
</dbReference>
<dbReference type="AlphaFoldDB" id="A0A380KLJ4"/>
<keyword evidence="3" id="KW-0804">Transcription</keyword>
<evidence type="ECO:0000256" key="3">
    <source>
        <dbReference type="ARBA" id="ARBA00023163"/>
    </source>
</evidence>
<keyword evidence="2" id="KW-0238">DNA-binding</keyword>
<dbReference type="Pfam" id="PF02311">
    <property type="entry name" value="AraC_binding"/>
    <property type="match status" value="1"/>
</dbReference>
<dbReference type="InterPro" id="IPR014710">
    <property type="entry name" value="RmlC-like_jellyroll"/>
</dbReference>
<evidence type="ECO:0000313" key="5">
    <source>
        <dbReference type="EMBL" id="SUN67592.1"/>
    </source>
</evidence>
<dbReference type="PANTHER" id="PTHR43280">
    <property type="entry name" value="ARAC-FAMILY TRANSCRIPTIONAL REGULATOR"/>
    <property type="match status" value="1"/>
</dbReference>
<keyword evidence="1" id="KW-0805">Transcription regulation</keyword>